<dbReference type="EMBL" id="JBHUOK010000021">
    <property type="protein sequence ID" value="MFD2789322.1"/>
    <property type="molecule type" value="Genomic_DNA"/>
</dbReference>
<accession>A0ABW5VED1</accession>
<gene>
    <name evidence="1" type="ORF">ACFS1K_06095</name>
</gene>
<reference evidence="2" key="1">
    <citation type="journal article" date="2019" name="Int. J. Syst. Evol. Microbiol.">
        <title>The Global Catalogue of Microorganisms (GCM) 10K type strain sequencing project: providing services to taxonomists for standard genome sequencing and annotation.</title>
        <authorList>
            <consortium name="The Broad Institute Genomics Platform"/>
            <consortium name="The Broad Institute Genome Sequencing Center for Infectious Disease"/>
            <person name="Wu L."/>
            <person name="Ma J."/>
        </authorList>
    </citation>
    <scope>NUCLEOTIDE SEQUENCE [LARGE SCALE GENOMIC DNA]</scope>
    <source>
        <strain evidence="2">KCTC 52924</strain>
    </source>
</reference>
<dbReference type="Proteomes" id="UP001597532">
    <property type="component" value="Unassembled WGS sequence"/>
</dbReference>
<name>A0ABW5VED1_9FLAO</name>
<evidence type="ECO:0000313" key="2">
    <source>
        <dbReference type="Proteomes" id="UP001597532"/>
    </source>
</evidence>
<organism evidence="1 2">
    <name type="scientific">Arenibacter antarcticus</name>
    <dbReference type="NCBI Taxonomy" id="2040469"/>
    <lineage>
        <taxon>Bacteria</taxon>
        <taxon>Pseudomonadati</taxon>
        <taxon>Bacteroidota</taxon>
        <taxon>Flavobacteriia</taxon>
        <taxon>Flavobacteriales</taxon>
        <taxon>Flavobacteriaceae</taxon>
        <taxon>Arenibacter</taxon>
    </lineage>
</organism>
<comment type="caution">
    <text evidence="1">The sequence shown here is derived from an EMBL/GenBank/DDBJ whole genome shotgun (WGS) entry which is preliminary data.</text>
</comment>
<sequence length="393" mass="44634">MNNLGLNDYSELIDKLLIFLKEHKVSQNRVSSRINYYSLSKAKNIARYPQKIIEGKSRSEVFNKILAEYGLKYDKDNETFTSTGLDFTQEIQKVETTYYVLYYFSYAKQIVGKGLVTIKEKKWATIDFNDPNHTSSLWKGTFDVVESYSFLYLEKKGDTTPVRAFYSFFSGTIKHGRPILIGTYSTIKRDGSPTAGNVIMEKAESKEEAIKTINGTTNPKATAFLLNKNFTIETITPPTLDDLPKLLLSKTLVGEYVFYWPYKNGRILNGKLVILETSEIEATFEKKSFNGSATLADSNTLHIKLRNSRINRNLKSNNVHAYLNINNYNKDKGVISGLFLTPSLLTIPASFPILLVKKDKEISEEAIARFFDSYTAPLFTAVEPIELLTILQE</sequence>
<keyword evidence="2" id="KW-1185">Reference proteome</keyword>
<protein>
    <submittedName>
        <fullName evidence="1">Uncharacterized protein</fullName>
    </submittedName>
</protein>
<dbReference type="RefSeq" id="WP_251808038.1">
    <property type="nucleotide sequence ID" value="NZ_CP166679.1"/>
</dbReference>
<evidence type="ECO:0000313" key="1">
    <source>
        <dbReference type="EMBL" id="MFD2789322.1"/>
    </source>
</evidence>
<proteinExistence type="predicted"/>